<evidence type="ECO:0000259" key="9">
    <source>
        <dbReference type="SMART" id="SM00382"/>
    </source>
</evidence>
<dbReference type="Pfam" id="PF01434">
    <property type="entry name" value="Peptidase_M41"/>
    <property type="match status" value="1"/>
</dbReference>
<keyword evidence="5" id="KW-0378">Hydrolase</keyword>
<dbReference type="GO" id="GO:0005524">
    <property type="term" value="F:ATP binding"/>
    <property type="evidence" value="ECO:0007669"/>
    <property type="project" value="UniProtKB-KW"/>
</dbReference>
<dbReference type="InterPro" id="IPR003593">
    <property type="entry name" value="AAA+_ATPase"/>
</dbReference>
<dbReference type="SUPFAM" id="SSF140990">
    <property type="entry name" value="FtsH protease domain-like"/>
    <property type="match status" value="1"/>
</dbReference>
<dbReference type="GO" id="GO:0005886">
    <property type="term" value="C:plasma membrane"/>
    <property type="evidence" value="ECO:0007669"/>
    <property type="project" value="TreeGrafter"/>
</dbReference>
<evidence type="ECO:0000313" key="10">
    <source>
        <dbReference type="EMBL" id="MCB8881686.1"/>
    </source>
</evidence>
<dbReference type="Gene3D" id="1.20.58.760">
    <property type="entry name" value="Peptidase M41"/>
    <property type="match status" value="1"/>
</dbReference>
<name>A0A964E4P1_9PROT</name>
<dbReference type="EMBL" id="JAESVA010000005">
    <property type="protein sequence ID" value="MCB8881686.1"/>
    <property type="molecule type" value="Genomic_DNA"/>
</dbReference>
<evidence type="ECO:0000256" key="4">
    <source>
        <dbReference type="ARBA" id="ARBA00022723"/>
    </source>
</evidence>
<dbReference type="InterPro" id="IPR000642">
    <property type="entry name" value="Peptidase_M41"/>
</dbReference>
<dbReference type="Pfam" id="PF00004">
    <property type="entry name" value="AAA"/>
    <property type="match status" value="1"/>
</dbReference>
<dbReference type="Gene3D" id="3.40.50.300">
    <property type="entry name" value="P-loop containing nucleotide triphosphate hydrolases"/>
    <property type="match status" value="1"/>
</dbReference>
<dbReference type="AlphaFoldDB" id="A0A964E4P1"/>
<sequence length="669" mass="73323">MTTKTRSIGKRRPPSTLHAALEAAKARPTIVQGYDECGDPLDVSSTQKPDIREAAATMMVMDALTDRDIERIRMLDSCVVIECEVAWEKWLSEPIWNLVDKEISRLNVIPSSKADIPPEDRLRSFPETTVVLCRNIEEIAPEYAGAYDVRLRISGLSADQLKRLIGTSPIIERELTDEIALSVSAVRLFMSAHKEASGEAIFQKLLTIYAAEKGVTSKSAVSHKSKSKPYLDLDYIHGMPEAVKWGRDLAEDIRAYKAGQLDWSDVDPGVLIGGPPGTGKTIFAQALAESCGIPLIATSYGAWGRAGHQGEVLKAMRADFKRARESAPCILFIDELDSIQSRGNSKRSDDWWSTIVNALLAELDGAEARDGVVVVAASNYPDKVDPAIRRAGRLDRVIKIGLPDRVALAKILRDHCYESDVDFDRIAQRMVGKTGADCKALARTAGRRARREKRELKTEDFLQELKSSQKPRAPELQYRIAIHEAGHALLGSLQGSLHSVSILSSGITSGGAIFDDRSAGSVRDIDDMIRDWLAGRAAEEAILGRVTIGSAGHASSDLGLATVFAASLETEWCVGDSGLSWRGEVNQHNIGNLLAMNRDVAGRVEARLQRLYSEALEIVRHRSNAVVAIAEVLMDREILDGHEVAEIIRINKPIMVSKRAKATDVMGMH</sequence>
<dbReference type="GO" id="GO:0046872">
    <property type="term" value="F:metal ion binding"/>
    <property type="evidence" value="ECO:0007669"/>
    <property type="project" value="UniProtKB-KW"/>
</dbReference>
<dbReference type="InterPro" id="IPR003960">
    <property type="entry name" value="ATPase_AAA_CS"/>
</dbReference>
<gene>
    <name evidence="10" type="ORF">ACELLULO517_15670</name>
</gene>
<reference evidence="10 11" key="1">
    <citation type="journal article" date="2021" name="Microorganisms">
        <title>Acidisoma silvae sp. nov. and Acidisomacellulosilytica sp. nov., Two Acidophilic Bacteria Isolated from Decaying Wood, Hydrolyzing Cellulose and Producing Poly-3-hydroxybutyrate.</title>
        <authorList>
            <person name="Mieszkin S."/>
            <person name="Pouder E."/>
            <person name="Uroz S."/>
            <person name="Simon-Colin C."/>
            <person name="Alain K."/>
        </authorList>
    </citation>
    <scope>NUCLEOTIDE SEQUENCE [LARGE SCALE GENOMIC DNA]</scope>
    <source>
        <strain evidence="10 11">HW T5.17</strain>
    </source>
</reference>
<dbReference type="SMART" id="SM00382">
    <property type="entry name" value="AAA"/>
    <property type="match status" value="1"/>
</dbReference>
<dbReference type="PANTHER" id="PTHR23076:SF97">
    <property type="entry name" value="ATP-DEPENDENT ZINC METALLOPROTEASE YME1L1"/>
    <property type="match status" value="1"/>
</dbReference>
<evidence type="ECO:0000256" key="6">
    <source>
        <dbReference type="ARBA" id="ARBA00022833"/>
    </source>
</evidence>
<dbReference type="RefSeq" id="WP_227308351.1">
    <property type="nucleotide sequence ID" value="NZ_JAESVA010000005.1"/>
</dbReference>
<evidence type="ECO:0000256" key="2">
    <source>
        <dbReference type="ARBA" id="ARBA00010044"/>
    </source>
</evidence>
<evidence type="ECO:0000256" key="7">
    <source>
        <dbReference type="ARBA" id="ARBA00023049"/>
    </source>
</evidence>
<dbReference type="CDD" id="cd19481">
    <property type="entry name" value="RecA-like_protease"/>
    <property type="match status" value="1"/>
</dbReference>
<comment type="similarity">
    <text evidence="8">Belongs to the AAA ATPase family.</text>
</comment>
<dbReference type="SUPFAM" id="SSF52540">
    <property type="entry name" value="P-loop containing nucleoside triphosphate hydrolases"/>
    <property type="match status" value="1"/>
</dbReference>
<dbReference type="PROSITE" id="PS00674">
    <property type="entry name" value="AAA"/>
    <property type="match status" value="1"/>
</dbReference>
<evidence type="ECO:0000256" key="3">
    <source>
        <dbReference type="ARBA" id="ARBA00022670"/>
    </source>
</evidence>
<keyword evidence="7" id="KW-0482">Metalloprotease</keyword>
<dbReference type="Pfam" id="PF17862">
    <property type="entry name" value="AAA_lid_3"/>
    <property type="match status" value="1"/>
</dbReference>
<organism evidence="10 11">
    <name type="scientific">Acidisoma cellulosilyticum</name>
    <dbReference type="NCBI Taxonomy" id="2802395"/>
    <lineage>
        <taxon>Bacteria</taxon>
        <taxon>Pseudomonadati</taxon>
        <taxon>Pseudomonadota</taxon>
        <taxon>Alphaproteobacteria</taxon>
        <taxon>Acetobacterales</taxon>
        <taxon>Acidocellaceae</taxon>
        <taxon>Acidisoma</taxon>
    </lineage>
</organism>
<feature type="domain" description="AAA+ ATPase" evidence="9">
    <location>
        <begin position="266"/>
        <end position="404"/>
    </location>
</feature>
<dbReference type="Gene3D" id="1.10.8.60">
    <property type="match status" value="1"/>
</dbReference>
<proteinExistence type="inferred from homology"/>
<keyword evidence="3" id="KW-0645">Protease</keyword>
<protein>
    <submittedName>
        <fullName evidence="10">AAA family ATPase</fullName>
    </submittedName>
</protein>
<keyword evidence="11" id="KW-1185">Reference proteome</keyword>
<accession>A0A964E4P1</accession>
<keyword evidence="8" id="KW-0067">ATP-binding</keyword>
<dbReference type="InterPro" id="IPR041569">
    <property type="entry name" value="AAA_lid_3"/>
</dbReference>
<comment type="similarity">
    <text evidence="2">In the C-terminal section; belongs to the peptidase M41 family.</text>
</comment>
<evidence type="ECO:0000313" key="11">
    <source>
        <dbReference type="Proteomes" id="UP000721844"/>
    </source>
</evidence>
<dbReference type="InterPro" id="IPR003959">
    <property type="entry name" value="ATPase_AAA_core"/>
</dbReference>
<evidence type="ECO:0000256" key="8">
    <source>
        <dbReference type="RuleBase" id="RU003651"/>
    </source>
</evidence>
<keyword evidence="8" id="KW-0547">Nucleotide-binding</keyword>
<evidence type="ECO:0000256" key="5">
    <source>
        <dbReference type="ARBA" id="ARBA00022801"/>
    </source>
</evidence>
<keyword evidence="6" id="KW-0862">Zinc</keyword>
<dbReference type="InterPro" id="IPR027417">
    <property type="entry name" value="P-loop_NTPase"/>
</dbReference>
<dbReference type="GO" id="GO:0004222">
    <property type="term" value="F:metalloendopeptidase activity"/>
    <property type="evidence" value="ECO:0007669"/>
    <property type="project" value="InterPro"/>
</dbReference>
<dbReference type="GO" id="GO:0030163">
    <property type="term" value="P:protein catabolic process"/>
    <property type="evidence" value="ECO:0007669"/>
    <property type="project" value="TreeGrafter"/>
</dbReference>
<evidence type="ECO:0000256" key="1">
    <source>
        <dbReference type="ARBA" id="ARBA00001947"/>
    </source>
</evidence>
<dbReference type="GO" id="GO:0006508">
    <property type="term" value="P:proteolysis"/>
    <property type="evidence" value="ECO:0007669"/>
    <property type="project" value="UniProtKB-KW"/>
</dbReference>
<keyword evidence="4" id="KW-0479">Metal-binding</keyword>
<comment type="cofactor">
    <cofactor evidence="1">
        <name>Zn(2+)</name>
        <dbReference type="ChEBI" id="CHEBI:29105"/>
    </cofactor>
</comment>
<dbReference type="Proteomes" id="UP000721844">
    <property type="component" value="Unassembled WGS sequence"/>
</dbReference>
<dbReference type="InterPro" id="IPR037219">
    <property type="entry name" value="Peptidase_M41-like"/>
</dbReference>
<dbReference type="PANTHER" id="PTHR23076">
    <property type="entry name" value="METALLOPROTEASE M41 FTSH"/>
    <property type="match status" value="1"/>
</dbReference>
<dbReference type="GO" id="GO:0004176">
    <property type="term" value="F:ATP-dependent peptidase activity"/>
    <property type="evidence" value="ECO:0007669"/>
    <property type="project" value="InterPro"/>
</dbReference>
<comment type="caution">
    <text evidence="10">The sequence shown here is derived from an EMBL/GenBank/DDBJ whole genome shotgun (WGS) entry which is preliminary data.</text>
</comment>
<dbReference type="GO" id="GO:0016887">
    <property type="term" value="F:ATP hydrolysis activity"/>
    <property type="evidence" value="ECO:0007669"/>
    <property type="project" value="InterPro"/>
</dbReference>